<dbReference type="RefSeq" id="XP_002479514.1">
    <property type="nucleotide sequence ID" value="XM_002479469.1"/>
</dbReference>
<evidence type="ECO:0000313" key="2">
    <source>
        <dbReference type="EMBL" id="EED19080.1"/>
    </source>
</evidence>
<dbReference type="AlphaFoldDB" id="B8M680"/>
<accession>B8M680</accession>
<dbReference type="VEuPathDB" id="FungiDB:TSTA_024130"/>
<dbReference type="GeneID" id="8109595"/>
<dbReference type="OrthoDB" id="2533084at2759"/>
<keyword evidence="3" id="KW-1185">Reference proteome</keyword>
<gene>
    <name evidence="2" type="ORF">TSTA_024130</name>
</gene>
<dbReference type="InParanoid" id="B8M680"/>
<dbReference type="Proteomes" id="UP000001745">
    <property type="component" value="Unassembled WGS sequence"/>
</dbReference>
<evidence type="ECO:0000313" key="3">
    <source>
        <dbReference type="Proteomes" id="UP000001745"/>
    </source>
</evidence>
<organism evidence="2 3">
    <name type="scientific">Talaromyces stipitatus (strain ATCC 10500 / CBS 375.48 / QM 6759 / NRRL 1006)</name>
    <name type="common">Penicillium stipitatum</name>
    <dbReference type="NCBI Taxonomy" id="441959"/>
    <lineage>
        <taxon>Eukaryota</taxon>
        <taxon>Fungi</taxon>
        <taxon>Dikarya</taxon>
        <taxon>Ascomycota</taxon>
        <taxon>Pezizomycotina</taxon>
        <taxon>Eurotiomycetes</taxon>
        <taxon>Eurotiomycetidae</taxon>
        <taxon>Eurotiales</taxon>
        <taxon>Trichocomaceae</taxon>
        <taxon>Talaromyces</taxon>
        <taxon>Talaromyces sect. Talaromyces</taxon>
    </lineage>
</organism>
<dbReference type="PhylomeDB" id="B8M680"/>
<dbReference type="HOGENOM" id="CLU_2293569_0_0_1"/>
<dbReference type="EMBL" id="EQ962654">
    <property type="protein sequence ID" value="EED19080.1"/>
    <property type="molecule type" value="Genomic_DNA"/>
</dbReference>
<keyword evidence="1" id="KW-0812">Transmembrane</keyword>
<keyword evidence="1" id="KW-0472">Membrane</keyword>
<proteinExistence type="predicted"/>
<dbReference type="STRING" id="441959.B8M680"/>
<name>B8M680_TALSN</name>
<sequence length="101" mass="11178">MDCQPNCYFLARHKDLTHKHTTTPPQITFAPIILLMGTYLFIALGLPIMQASALATYLEYPTEIGGYGFSSLQTASFTMTAWIGMIAAQVDGYPFNDKIPL</sequence>
<reference evidence="3" key="1">
    <citation type="journal article" date="2015" name="Genome Announc.">
        <title>Genome sequence of the AIDS-associated pathogen Penicillium marneffei (ATCC18224) and its near taxonomic relative Talaromyces stipitatus (ATCC10500).</title>
        <authorList>
            <person name="Nierman W.C."/>
            <person name="Fedorova-Abrams N.D."/>
            <person name="Andrianopoulos A."/>
        </authorList>
    </citation>
    <scope>NUCLEOTIDE SEQUENCE [LARGE SCALE GENOMIC DNA]</scope>
    <source>
        <strain evidence="3">ATCC 10500 / CBS 375.48 / QM 6759 / NRRL 1006</strain>
    </source>
</reference>
<feature type="transmembrane region" description="Helical" evidence="1">
    <location>
        <begin position="27"/>
        <end position="48"/>
    </location>
</feature>
<evidence type="ECO:0000256" key="1">
    <source>
        <dbReference type="SAM" id="Phobius"/>
    </source>
</evidence>
<protein>
    <submittedName>
        <fullName evidence="2">Uncharacterized protein</fullName>
    </submittedName>
</protein>
<keyword evidence="1" id="KW-1133">Transmembrane helix</keyword>